<feature type="domain" description="Peptidase M48" evidence="7">
    <location>
        <begin position="93"/>
        <end position="247"/>
    </location>
</feature>
<comment type="cofactor">
    <cofactor evidence="6">
        <name>Zn(2+)</name>
        <dbReference type="ChEBI" id="CHEBI:29105"/>
    </cofactor>
    <text evidence="6">Binds 1 zinc ion per subunit.</text>
</comment>
<name>A0A2T5UBD7_9SPHN</name>
<dbReference type="GO" id="GO:0006508">
    <property type="term" value="P:proteolysis"/>
    <property type="evidence" value="ECO:0007669"/>
    <property type="project" value="UniProtKB-KW"/>
</dbReference>
<dbReference type="GO" id="GO:0004222">
    <property type="term" value="F:metalloendopeptidase activity"/>
    <property type="evidence" value="ECO:0007669"/>
    <property type="project" value="InterPro"/>
</dbReference>
<comment type="caution">
    <text evidence="8">The sequence shown here is derived from an EMBL/GenBank/DDBJ whole genome shotgun (WGS) entry which is preliminary data.</text>
</comment>
<proteinExistence type="inferred from homology"/>
<keyword evidence="5 6" id="KW-0482">Metalloprotease</keyword>
<dbReference type="InterPro" id="IPR001915">
    <property type="entry name" value="Peptidase_M48"/>
</dbReference>
<dbReference type="GO" id="GO:0046872">
    <property type="term" value="F:metal ion binding"/>
    <property type="evidence" value="ECO:0007669"/>
    <property type="project" value="UniProtKB-KW"/>
</dbReference>
<keyword evidence="4 6" id="KW-0862">Zinc</keyword>
<evidence type="ECO:0000256" key="6">
    <source>
        <dbReference type="RuleBase" id="RU003983"/>
    </source>
</evidence>
<reference evidence="8 9" key="1">
    <citation type="submission" date="2018-04" db="EMBL/GenBank/DDBJ databases">
        <title>Genomic Encyclopedia of Type Strains, Phase III (KMG-III): the genomes of soil and plant-associated and newly described type strains.</title>
        <authorList>
            <person name="Whitman W."/>
        </authorList>
    </citation>
    <scope>NUCLEOTIDE SEQUENCE [LARGE SCALE GENOMIC DNA]</scope>
    <source>
        <strain evidence="8 9">MA-olki</strain>
    </source>
</reference>
<evidence type="ECO:0000256" key="1">
    <source>
        <dbReference type="ARBA" id="ARBA00022670"/>
    </source>
</evidence>
<protein>
    <submittedName>
        <fullName evidence="8">Peptidase M48-like protein</fullName>
    </submittedName>
</protein>
<dbReference type="Pfam" id="PF01435">
    <property type="entry name" value="Peptidase_M48"/>
    <property type="match status" value="1"/>
</dbReference>
<accession>A0A2T5UBD7</accession>
<organism evidence="8 9">
    <name type="scientific">Sphingomonas faeni</name>
    <dbReference type="NCBI Taxonomy" id="185950"/>
    <lineage>
        <taxon>Bacteria</taxon>
        <taxon>Pseudomonadati</taxon>
        <taxon>Pseudomonadota</taxon>
        <taxon>Alphaproteobacteria</taxon>
        <taxon>Sphingomonadales</taxon>
        <taxon>Sphingomonadaceae</taxon>
        <taxon>Sphingomonas</taxon>
    </lineage>
</organism>
<keyword evidence="3 6" id="KW-0378">Hydrolase</keyword>
<evidence type="ECO:0000256" key="2">
    <source>
        <dbReference type="ARBA" id="ARBA00022723"/>
    </source>
</evidence>
<sequence>MSAAGGLNLTVVPTLEPLAYHRAVVGYLTTSEPEIWAWAMAQDTRGEQVEEVRATLLRQNYRLDAAVHPEIYEDCRAVLAALAVEAPVTIYQAPDSTMNAALWYVPGEIHLVLYGPVLEKLSRAERVALFGHELAHYKLWSIDGGIYHVATTVLDHVLAYPNAAPSHAETARIYRLTTELYADRGGAVAANATAPAIATLVKTMTGLLSVDAEAYLRQAAELEATKPVAEGVTHPEIFLRAQALDKWWRADVDLEEWLTERIRGPLSIATLDLLRQQDMTAMTRAVLAKLAKDPAAGGEAVAAQLRRYFPDWGPDETLIDAAALAPARIDAATREYLIALSFDLAMADPDDRDAMLVAGAWLAQDYDGLAAFREALKRDLKMNRQAITRLLAPLDKVSA</sequence>
<dbReference type="EMBL" id="QAYE01000001">
    <property type="protein sequence ID" value="PTW48819.1"/>
    <property type="molecule type" value="Genomic_DNA"/>
</dbReference>
<evidence type="ECO:0000256" key="3">
    <source>
        <dbReference type="ARBA" id="ARBA00022801"/>
    </source>
</evidence>
<evidence type="ECO:0000313" key="9">
    <source>
        <dbReference type="Proteomes" id="UP000244013"/>
    </source>
</evidence>
<dbReference type="Proteomes" id="UP000244013">
    <property type="component" value="Unassembled WGS sequence"/>
</dbReference>
<keyword evidence="2" id="KW-0479">Metal-binding</keyword>
<keyword evidence="1 6" id="KW-0645">Protease</keyword>
<evidence type="ECO:0000313" key="8">
    <source>
        <dbReference type="EMBL" id="PTW48819.1"/>
    </source>
</evidence>
<evidence type="ECO:0000259" key="7">
    <source>
        <dbReference type="Pfam" id="PF01435"/>
    </source>
</evidence>
<dbReference type="AlphaFoldDB" id="A0A2T5UBD7"/>
<gene>
    <name evidence="8" type="ORF">C8J25_101319</name>
</gene>
<dbReference type="Gene3D" id="3.30.2010.10">
    <property type="entry name" value="Metalloproteases ('zincins'), catalytic domain"/>
    <property type="match status" value="1"/>
</dbReference>
<evidence type="ECO:0000256" key="5">
    <source>
        <dbReference type="ARBA" id="ARBA00023049"/>
    </source>
</evidence>
<evidence type="ECO:0000256" key="4">
    <source>
        <dbReference type="ARBA" id="ARBA00022833"/>
    </source>
</evidence>
<comment type="similarity">
    <text evidence="6">Belongs to the peptidase M48 family.</text>
</comment>